<feature type="domain" description="SpoVT-AbrB" evidence="1">
    <location>
        <begin position="4"/>
        <end position="50"/>
    </location>
</feature>
<dbReference type="OrthoDB" id="9795766at2"/>
<organism evidence="2 3">
    <name type="scientific">Rhodoblastus acidophilus</name>
    <name type="common">Rhodopseudomonas acidophila</name>
    <dbReference type="NCBI Taxonomy" id="1074"/>
    <lineage>
        <taxon>Bacteria</taxon>
        <taxon>Pseudomonadati</taxon>
        <taxon>Pseudomonadota</taxon>
        <taxon>Alphaproteobacteria</taxon>
        <taxon>Hyphomicrobiales</taxon>
        <taxon>Rhodoblastaceae</taxon>
        <taxon>Rhodoblastus</taxon>
    </lineage>
</organism>
<dbReference type="Pfam" id="PF04014">
    <property type="entry name" value="MazE_antitoxin"/>
    <property type="match status" value="1"/>
</dbReference>
<protein>
    <submittedName>
        <fullName evidence="2">AbrB/MazE/SpoVT family DNA-binding domain-containing protein</fullName>
    </submittedName>
</protein>
<dbReference type="SMART" id="SM00966">
    <property type="entry name" value="SpoVT_AbrB"/>
    <property type="match status" value="1"/>
</dbReference>
<dbReference type="RefSeq" id="WP_155444579.1">
    <property type="nucleotide sequence ID" value="NZ_JAOQNR010000002.1"/>
</dbReference>
<evidence type="ECO:0000313" key="2">
    <source>
        <dbReference type="EMBL" id="MTV29906.1"/>
    </source>
</evidence>
<evidence type="ECO:0000313" key="3">
    <source>
        <dbReference type="Proteomes" id="UP000439113"/>
    </source>
</evidence>
<accession>A0A6N8DJ85</accession>
<dbReference type="InterPro" id="IPR007159">
    <property type="entry name" value="SpoVT-AbrB_dom"/>
</dbReference>
<comment type="caution">
    <text evidence="2">The sequence shown here is derived from an EMBL/GenBank/DDBJ whole genome shotgun (WGS) entry which is preliminary data.</text>
</comment>
<dbReference type="Gene3D" id="2.10.260.10">
    <property type="match status" value="1"/>
</dbReference>
<dbReference type="SUPFAM" id="SSF89447">
    <property type="entry name" value="AbrB/MazE/MraZ-like"/>
    <property type="match status" value="1"/>
</dbReference>
<sequence length="84" mass="9566">MRIARWGNSLAVRLPAALVEALDLKAGEEIEVYVTRSRASNVAQALDRDEVFARLRAFRERLPAGFRFDREEAQQSHTAKHTKT</sequence>
<dbReference type="EMBL" id="WNKS01000002">
    <property type="protein sequence ID" value="MTV29906.1"/>
    <property type="molecule type" value="Genomic_DNA"/>
</dbReference>
<gene>
    <name evidence="2" type="ORF">GJ654_02740</name>
</gene>
<proteinExistence type="predicted"/>
<dbReference type="GO" id="GO:0003677">
    <property type="term" value="F:DNA binding"/>
    <property type="evidence" value="ECO:0007669"/>
    <property type="project" value="UniProtKB-KW"/>
</dbReference>
<dbReference type="InterPro" id="IPR037914">
    <property type="entry name" value="SpoVT-AbrB_sf"/>
</dbReference>
<name>A0A6N8DJ85_RHOAC</name>
<reference evidence="2 3" key="1">
    <citation type="submission" date="2019-11" db="EMBL/GenBank/DDBJ databases">
        <title>Whole-genome sequence of a Rhodoblastus acidophilus DSM 142.</title>
        <authorList>
            <person name="Kyndt J.A."/>
            <person name="Meyer T.E."/>
        </authorList>
    </citation>
    <scope>NUCLEOTIDE SEQUENCE [LARGE SCALE GENOMIC DNA]</scope>
    <source>
        <strain evidence="2 3">DSM 142</strain>
    </source>
</reference>
<evidence type="ECO:0000259" key="1">
    <source>
        <dbReference type="SMART" id="SM00966"/>
    </source>
</evidence>
<dbReference type="AlphaFoldDB" id="A0A6N8DJ85"/>
<keyword evidence="2" id="KW-0238">DNA-binding</keyword>
<dbReference type="Proteomes" id="UP000439113">
    <property type="component" value="Unassembled WGS sequence"/>
</dbReference>